<sequence>MKITYKEFFEKSKNKPYLQKIINQCFTAAIKTALEAKELFPNKSPIDAGELMLSGLATLAESEDIILTNREEITAEYMAEIFESYREDKDGR</sequence>
<comment type="caution">
    <text evidence="1">The sequence shown here is derived from an EMBL/GenBank/DDBJ whole genome shotgun (WGS) entry which is preliminary data.</text>
</comment>
<evidence type="ECO:0000313" key="1">
    <source>
        <dbReference type="EMBL" id="KKL53173.1"/>
    </source>
</evidence>
<protein>
    <submittedName>
        <fullName evidence="1">Uncharacterized protein</fullName>
    </submittedName>
</protein>
<accession>A0A0F9CUW9</accession>
<reference evidence="1" key="1">
    <citation type="journal article" date="2015" name="Nature">
        <title>Complex archaea that bridge the gap between prokaryotes and eukaryotes.</title>
        <authorList>
            <person name="Spang A."/>
            <person name="Saw J.H."/>
            <person name="Jorgensen S.L."/>
            <person name="Zaremba-Niedzwiedzka K."/>
            <person name="Martijn J."/>
            <person name="Lind A.E."/>
            <person name="van Eijk R."/>
            <person name="Schleper C."/>
            <person name="Guy L."/>
            <person name="Ettema T.J."/>
        </authorList>
    </citation>
    <scope>NUCLEOTIDE SEQUENCE</scope>
</reference>
<dbReference type="EMBL" id="LAZR01031634">
    <property type="protein sequence ID" value="KKL53173.1"/>
    <property type="molecule type" value="Genomic_DNA"/>
</dbReference>
<name>A0A0F9CUW9_9ZZZZ</name>
<proteinExistence type="predicted"/>
<gene>
    <name evidence="1" type="ORF">LCGC14_2278080</name>
</gene>
<dbReference type="AlphaFoldDB" id="A0A0F9CUW9"/>
<organism evidence="1">
    <name type="scientific">marine sediment metagenome</name>
    <dbReference type="NCBI Taxonomy" id="412755"/>
    <lineage>
        <taxon>unclassified sequences</taxon>
        <taxon>metagenomes</taxon>
        <taxon>ecological metagenomes</taxon>
    </lineage>
</organism>